<name>A0A6J6HY46_9ZZZZ</name>
<gene>
    <name evidence="1" type="ORF">UFOPK1939_00308</name>
</gene>
<evidence type="ECO:0000313" key="1">
    <source>
        <dbReference type="EMBL" id="CAB4617513.1"/>
    </source>
</evidence>
<dbReference type="EMBL" id="CAEZVF010000028">
    <property type="protein sequence ID" value="CAB4617513.1"/>
    <property type="molecule type" value="Genomic_DNA"/>
</dbReference>
<protein>
    <submittedName>
        <fullName evidence="1">Unannotated protein</fullName>
    </submittedName>
</protein>
<reference evidence="1" key="1">
    <citation type="submission" date="2020-05" db="EMBL/GenBank/DDBJ databases">
        <authorList>
            <person name="Chiriac C."/>
            <person name="Salcher M."/>
            <person name="Ghai R."/>
            <person name="Kavagutti S V."/>
        </authorList>
    </citation>
    <scope>NUCLEOTIDE SEQUENCE</scope>
</reference>
<accession>A0A6J6HY46</accession>
<dbReference type="AlphaFoldDB" id="A0A6J6HY46"/>
<sequence length="151" mass="16334">MGSRESINTERCRRGSDHGFDVGGIEPISAADKRVFTRHTRREELFTLTSTHGTGHRRHDYVLQAEAIKDADVGLTVLFIGLLQTGIVNIKGIGVLHDEFAATQDSGAGAGFVAVLGLNLIQTQGKVFVTGVLALDQEGEHFLVGWAEQHV</sequence>
<organism evidence="1">
    <name type="scientific">freshwater metagenome</name>
    <dbReference type="NCBI Taxonomy" id="449393"/>
    <lineage>
        <taxon>unclassified sequences</taxon>
        <taxon>metagenomes</taxon>
        <taxon>ecological metagenomes</taxon>
    </lineage>
</organism>
<proteinExistence type="predicted"/>